<dbReference type="RefSeq" id="WP_032627697.1">
    <property type="nucleotide sequence ID" value="NZ_JPQU01000027.1"/>
</dbReference>
<dbReference type="AlphaFoldDB" id="A0A085VLY5"/>
<protein>
    <submittedName>
        <fullName evidence="1">Uncharacterized protein</fullName>
    </submittedName>
</protein>
<dbReference type="EMBL" id="JPQU01000027">
    <property type="protein sequence ID" value="KFE56448.1"/>
    <property type="molecule type" value="Genomic_DNA"/>
</dbReference>
<gene>
    <name evidence="1" type="ORF">IV01_09005</name>
</gene>
<organism evidence="1 2">
    <name type="scientific">Pseudomonas syringae</name>
    <dbReference type="NCBI Taxonomy" id="317"/>
    <lineage>
        <taxon>Bacteria</taxon>
        <taxon>Pseudomonadati</taxon>
        <taxon>Pseudomonadota</taxon>
        <taxon>Gammaproteobacteria</taxon>
        <taxon>Pseudomonadales</taxon>
        <taxon>Pseudomonadaceae</taxon>
        <taxon>Pseudomonas</taxon>
    </lineage>
</organism>
<name>A0A085VLY5_PSESX</name>
<keyword evidence="2" id="KW-1185">Reference proteome</keyword>
<reference evidence="1 2" key="1">
    <citation type="submission" date="2014-07" db="EMBL/GenBank/DDBJ databases">
        <title>Draft Genome Sequences of Environmental Pseudomonas syringae strains.</title>
        <authorList>
            <person name="Baltrus D.A."/>
            <person name="Berge O."/>
            <person name="Morris C."/>
        </authorList>
    </citation>
    <scope>NUCLEOTIDE SEQUENCE [LARGE SCALE GENOMIC DNA]</scope>
    <source>
        <strain evidence="1 2">GAW0119</strain>
    </source>
</reference>
<dbReference type="PATRIC" id="fig|317.175.peg.1866"/>
<accession>A0A085VLY5</accession>
<evidence type="ECO:0000313" key="2">
    <source>
        <dbReference type="Proteomes" id="UP000028631"/>
    </source>
</evidence>
<dbReference type="Proteomes" id="UP000028631">
    <property type="component" value="Unassembled WGS sequence"/>
</dbReference>
<evidence type="ECO:0000313" key="1">
    <source>
        <dbReference type="EMBL" id="KFE56448.1"/>
    </source>
</evidence>
<sequence length="166" mass="18728">MDEIQRLSELLSANQRNEEHKHQQFHADLAQWETSIRTLYEQIEQWLAPLIASGQIVTEYEPHLAQSKGYPDENSPFRTQRLTLTIAGRQVVFIPDAMGPKGLVSIVATGLSLHGQEQVSLSCVDATQGKQWMEKKRIGVKESDAQPFTADYFAKQLQALVPMHSV</sequence>
<dbReference type="OrthoDB" id="6948945at2"/>
<proteinExistence type="predicted"/>
<comment type="caution">
    <text evidence="1">The sequence shown here is derived from an EMBL/GenBank/DDBJ whole genome shotgun (WGS) entry which is preliminary data.</text>
</comment>